<name>A0AA88DL74_FICCA</name>
<keyword evidence="1" id="KW-0732">Signal</keyword>
<keyword evidence="3" id="KW-1185">Reference proteome</keyword>
<sequence length="60" mass="6852">MPFLMRFVLAGQFHCLICWIQFPYLTTADFSIVCQSFCYHLRLIPGFSELPFSGLFGALG</sequence>
<feature type="chain" id="PRO_5041725246" evidence="1">
    <location>
        <begin position="29"/>
        <end position="60"/>
    </location>
</feature>
<comment type="caution">
    <text evidence="2">The sequence shown here is derived from an EMBL/GenBank/DDBJ whole genome shotgun (WGS) entry which is preliminary data.</text>
</comment>
<proteinExistence type="predicted"/>
<evidence type="ECO:0000313" key="3">
    <source>
        <dbReference type="Proteomes" id="UP001187192"/>
    </source>
</evidence>
<dbReference type="AlphaFoldDB" id="A0AA88DL74"/>
<feature type="signal peptide" evidence="1">
    <location>
        <begin position="1"/>
        <end position="28"/>
    </location>
</feature>
<gene>
    <name evidence="2" type="ORF">TIFTF001_026336</name>
</gene>
<dbReference type="EMBL" id="BTGU01000069">
    <property type="protein sequence ID" value="GMN57220.1"/>
    <property type="molecule type" value="Genomic_DNA"/>
</dbReference>
<protein>
    <submittedName>
        <fullName evidence="2">Uncharacterized protein</fullName>
    </submittedName>
</protein>
<dbReference type="Proteomes" id="UP001187192">
    <property type="component" value="Unassembled WGS sequence"/>
</dbReference>
<accession>A0AA88DL74</accession>
<reference evidence="2" key="1">
    <citation type="submission" date="2023-07" db="EMBL/GenBank/DDBJ databases">
        <title>draft genome sequence of fig (Ficus carica).</title>
        <authorList>
            <person name="Takahashi T."/>
            <person name="Nishimura K."/>
        </authorList>
    </citation>
    <scope>NUCLEOTIDE SEQUENCE</scope>
</reference>
<organism evidence="2 3">
    <name type="scientific">Ficus carica</name>
    <name type="common">Common fig</name>
    <dbReference type="NCBI Taxonomy" id="3494"/>
    <lineage>
        <taxon>Eukaryota</taxon>
        <taxon>Viridiplantae</taxon>
        <taxon>Streptophyta</taxon>
        <taxon>Embryophyta</taxon>
        <taxon>Tracheophyta</taxon>
        <taxon>Spermatophyta</taxon>
        <taxon>Magnoliopsida</taxon>
        <taxon>eudicotyledons</taxon>
        <taxon>Gunneridae</taxon>
        <taxon>Pentapetalae</taxon>
        <taxon>rosids</taxon>
        <taxon>fabids</taxon>
        <taxon>Rosales</taxon>
        <taxon>Moraceae</taxon>
        <taxon>Ficeae</taxon>
        <taxon>Ficus</taxon>
    </lineage>
</organism>
<evidence type="ECO:0000313" key="2">
    <source>
        <dbReference type="EMBL" id="GMN57220.1"/>
    </source>
</evidence>
<evidence type="ECO:0000256" key="1">
    <source>
        <dbReference type="SAM" id="SignalP"/>
    </source>
</evidence>